<dbReference type="EC" id="2.7.13.3" evidence="2"/>
<feature type="domain" description="Histidine kinase" evidence="10">
    <location>
        <begin position="611"/>
        <end position="834"/>
    </location>
</feature>
<dbReference type="PROSITE" id="PS50109">
    <property type="entry name" value="HIS_KIN"/>
    <property type="match status" value="1"/>
</dbReference>
<dbReference type="EMBL" id="LGSS01000002">
    <property type="protein sequence ID" value="KNF09569.1"/>
    <property type="molecule type" value="Genomic_DNA"/>
</dbReference>
<evidence type="ECO:0000256" key="3">
    <source>
        <dbReference type="ARBA" id="ARBA00022553"/>
    </source>
</evidence>
<feature type="transmembrane region" description="Helical" evidence="9">
    <location>
        <begin position="57"/>
        <end position="74"/>
    </location>
</feature>
<evidence type="ECO:0000256" key="6">
    <source>
        <dbReference type="ARBA" id="ARBA00022777"/>
    </source>
</evidence>
<keyword evidence="9" id="KW-0812">Transmembrane</keyword>
<evidence type="ECO:0000256" key="5">
    <source>
        <dbReference type="ARBA" id="ARBA00022741"/>
    </source>
</evidence>
<dbReference type="NCBIfam" id="TIGR00229">
    <property type="entry name" value="sensory_box"/>
    <property type="match status" value="1"/>
</dbReference>
<keyword evidence="6 11" id="KW-0418">Kinase</keyword>
<dbReference type="InterPro" id="IPR033425">
    <property type="entry name" value="MASE3"/>
</dbReference>
<reference evidence="12" key="1">
    <citation type="submission" date="2015-07" db="EMBL/GenBank/DDBJ databases">
        <title>Draft genome sequence of the purine-degrading Gottschalkia purinilyticum DSM 1384 (formerly Clostridium purinilyticum).</title>
        <authorList>
            <person name="Poehlein A."/>
            <person name="Schiel-Bengelsdorf B."/>
            <person name="Bengelsdorf F.R."/>
            <person name="Daniel R."/>
            <person name="Duerre P."/>
        </authorList>
    </citation>
    <scope>NUCLEOTIDE SEQUENCE [LARGE SCALE GENOMIC DNA]</scope>
    <source>
        <strain evidence="12">DSM 1384</strain>
    </source>
</reference>
<keyword evidence="9" id="KW-0472">Membrane</keyword>
<evidence type="ECO:0000259" key="10">
    <source>
        <dbReference type="PROSITE" id="PS50109"/>
    </source>
</evidence>
<dbReference type="PRINTS" id="PR00344">
    <property type="entry name" value="BCTRLSENSOR"/>
</dbReference>
<dbReference type="Proteomes" id="UP000037267">
    <property type="component" value="Unassembled WGS sequence"/>
</dbReference>
<feature type="transmembrane region" description="Helical" evidence="9">
    <location>
        <begin position="228"/>
        <end position="246"/>
    </location>
</feature>
<dbReference type="InterPro" id="IPR004358">
    <property type="entry name" value="Sig_transdc_His_kin-like_C"/>
</dbReference>
<dbReference type="OrthoDB" id="368131at2"/>
<dbReference type="SMART" id="SM00388">
    <property type="entry name" value="HisKA"/>
    <property type="match status" value="1"/>
</dbReference>
<evidence type="ECO:0000313" key="12">
    <source>
        <dbReference type="Proteomes" id="UP000037267"/>
    </source>
</evidence>
<keyword evidence="5" id="KW-0547">Nucleotide-binding</keyword>
<evidence type="ECO:0000256" key="7">
    <source>
        <dbReference type="ARBA" id="ARBA00022840"/>
    </source>
</evidence>
<evidence type="ECO:0000256" key="4">
    <source>
        <dbReference type="ARBA" id="ARBA00022679"/>
    </source>
</evidence>
<evidence type="ECO:0000256" key="1">
    <source>
        <dbReference type="ARBA" id="ARBA00000085"/>
    </source>
</evidence>
<feature type="transmembrane region" description="Helical" evidence="9">
    <location>
        <begin position="258"/>
        <end position="280"/>
    </location>
</feature>
<keyword evidence="7" id="KW-0067">ATP-binding</keyword>
<dbReference type="InterPro" id="IPR036097">
    <property type="entry name" value="HisK_dim/P_sf"/>
</dbReference>
<dbReference type="InterPro" id="IPR035965">
    <property type="entry name" value="PAS-like_dom_sf"/>
</dbReference>
<keyword evidence="12" id="KW-1185">Reference proteome</keyword>
<dbReference type="AlphaFoldDB" id="A0A0L0WDL7"/>
<name>A0A0L0WDL7_GOTPU</name>
<dbReference type="STRING" id="1503.CLPU_2c00200"/>
<dbReference type="Pfam" id="PF00512">
    <property type="entry name" value="HisKA"/>
    <property type="match status" value="1"/>
</dbReference>
<evidence type="ECO:0000256" key="2">
    <source>
        <dbReference type="ARBA" id="ARBA00012438"/>
    </source>
</evidence>
<protein>
    <recommendedName>
        <fullName evidence="2">histidine kinase</fullName>
        <ecNumber evidence="2">2.7.13.3</ecNumber>
    </recommendedName>
</protein>
<dbReference type="Pfam" id="PF17159">
    <property type="entry name" value="MASE3"/>
    <property type="match status" value="1"/>
</dbReference>
<keyword evidence="9" id="KW-1133">Transmembrane helix</keyword>
<dbReference type="PANTHER" id="PTHR43711:SF26">
    <property type="entry name" value="SENSOR HISTIDINE KINASE RCSC"/>
    <property type="match status" value="1"/>
</dbReference>
<organism evidence="11 12">
    <name type="scientific">Gottschalkia purinilytica</name>
    <name type="common">Clostridium purinilyticum</name>
    <dbReference type="NCBI Taxonomy" id="1503"/>
    <lineage>
        <taxon>Bacteria</taxon>
        <taxon>Bacillati</taxon>
        <taxon>Bacillota</taxon>
        <taxon>Tissierellia</taxon>
        <taxon>Tissierellales</taxon>
        <taxon>Gottschalkiaceae</taxon>
        <taxon>Gottschalkia</taxon>
    </lineage>
</organism>
<keyword evidence="3" id="KW-0597">Phosphoprotein</keyword>
<dbReference type="CDD" id="cd00082">
    <property type="entry name" value="HisKA"/>
    <property type="match status" value="1"/>
</dbReference>
<comment type="caution">
    <text evidence="11">The sequence shown here is derived from an EMBL/GenBank/DDBJ whole genome shotgun (WGS) entry which is preliminary data.</text>
</comment>
<gene>
    <name evidence="11" type="primary">todS1</name>
    <name evidence="11" type="ORF">CLPU_2c00200</name>
</gene>
<dbReference type="InterPro" id="IPR005467">
    <property type="entry name" value="His_kinase_dom"/>
</dbReference>
<dbReference type="SUPFAM" id="SSF55785">
    <property type="entry name" value="PYP-like sensor domain (PAS domain)"/>
    <property type="match status" value="2"/>
</dbReference>
<dbReference type="GO" id="GO:0000155">
    <property type="term" value="F:phosphorelay sensor kinase activity"/>
    <property type="evidence" value="ECO:0007669"/>
    <property type="project" value="InterPro"/>
</dbReference>
<dbReference type="InterPro" id="IPR050736">
    <property type="entry name" value="Sensor_HK_Regulatory"/>
</dbReference>
<dbReference type="InterPro" id="IPR003594">
    <property type="entry name" value="HATPase_dom"/>
</dbReference>
<dbReference type="Pfam" id="PF13426">
    <property type="entry name" value="PAS_9"/>
    <property type="match status" value="1"/>
</dbReference>
<dbReference type="Gene3D" id="1.10.287.130">
    <property type="match status" value="1"/>
</dbReference>
<proteinExistence type="predicted"/>
<dbReference type="SUPFAM" id="SSF47384">
    <property type="entry name" value="Homodimeric domain of signal transducing histidine kinase"/>
    <property type="match status" value="1"/>
</dbReference>
<evidence type="ECO:0000256" key="9">
    <source>
        <dbReference type="SAM" id="Phobius"/>
    </source>
</evidence>
<dbReference type="Gene3D" id="3.30.565.10">
    <property type="entry name" value="Histidine kinase-like ATPase, C-terminal domain"/>
    <property type="match status" value="1"/>
</dbReference>
<dbReference type="CDD" id="cd00130">
    <property type="entry name" value="PAS"/>
    <property type="match status" value="1"/>
</dbReference>
<dbReference type="GO" id="GO:0005524">
    <property type="term" value="F:ATP binding"/>
    <property type="evidence" value="ECO:0007669"/>
    <property type="project" value="UniProtKB-KW"/>
</dbReference>
<dbReference type="PATRIC" id="fig|1503.3.peg.1517"/>
<accession>A0A0L0WDL7</accession>
<dbReference type="InterPro" id="IPR000014">
    <property type="entry name" value="PAS"/>
</dbReference>
<dbReference type="PANTHER" id="PTHR43711">
    <property type="entry name" value="TWO-COMPONENT HISTIDINE KINASE"/>
    <property type="match status" value="1"/>
</dbReference>
<feature type="transmembrane region" description="Helical" evidence="9">
    <location>
        <begin position="191"/>
        <end position="208"/>
    </location>
</feature>
<comment type="catalytic activity">
    <reaction evidence="1">
        <text>ATP + protein L-histidine = ADP + protein N-phospho-L-histidine.</text>
        <dbReference type="EC" id="2.7.13.3"/>
    </reaction>
</comment>
<evidence type="ECO:0000313" key="11">
    <source>
        <dbReference type="EMBL" id="KNF09569.1"/>
    </source>
</evidence>
<evidence type="ECO:0000256" key="8">
    <source>
        <dbReference type="ARBA" id="ARBA00023012"/>
    </source>
</evidence>
<dbReference type="Gene3D" id="3.30.450.20">
    <property type="entry name" value="PAS domain"/>
    <property type="match status" value="2"/>
</dbReference>
<keyword evidence="8" id="KW-0902">Two-component regulatory system</keyword>
<dbReference type="Pfam" id="PF02518">
    <property type="entry name" value="HATPase_c"/>
    <property type="match status" value="1"/>
</dbReference>
<dbReference type="InterPro" id="IPR036890">
    <property type="entry name" value="HATPase_C_sf"/>
</dbReference>
<dbReference type="SUPFAM" id="SSF55874">
    <property type="entry name" value="ATPase domain of HSP90 chaperone/DNA topoisomerase II/histidine kinase"/>
    <property type="match status" value="1"/>
</dbReference>
<feature type="transmembrane region" description="Helical" evidence="9">
    <location>
        <begin position="80"/>
        <end position="101"/>
    </location>
</feature>
<dbReference type="CDD" id="cd16922">
    <property type="entry name" value="HATPase_EvgS-ArcB-TorS-like"/>
    <property type="match status" value="1"/>
</dbReference>
<dbReference type="SMART" id="SM00387">
    <property type="entry name" value="HATPase_c"/>
    <property type="match status" value="1"/>
</dbReference>
<feature type="transmembrane region" description="Helical" evidence="9">
    <location>
        <begin position="113"/>
        <end position="130"/>
    </location>
</feature>
<sequence>MSNYVVIEIINNTNKGKKYKMSNSKFILIYGGIRRMDNIYASTTLDQKKSDISIKKNRAYFILLLYFVAFSMYLGKTSFVSFHTMMETICAFIGSMMFAIVLSTFKMRNESSYINFLGISYGFVSIFNMINGLKLYNTYLTYKRSLDVYISLYIISKWIYVLLLFTSLILIQKDNQNKLFKTKNLNLIAKIYLAISVILMMDIFVWETMTKFFIKHNLVDLFKTLDEYIMLSILSLSLITLHKKAYAFNKKTFRYLKLSMLITILGELLIILGRLFIVPYTQNNLLAVGAFNACKLISIVLICKTLIDENIIHPYKLLNCEINERKKAQLDLGKKTNILDSILESTNNGIIVLNLKKEVIHFNKAFIDMFDIKGSIPSVIKEEKMFEFINKKLLYPEDVIERIEDIYNLKIEINDIIQLKNGKTIEVVLTSFVLDGEKNGCIFNFRDITQSKMFERELEKSTELYRKLLELLPDAVYVQKGEHIIITNKKGLELSQKENIYELALAPHDKLFEVPRRYSNIIDKRMDKLLTEETSVEFLEQQLILDKNIAIDVEVAATSFIHESDHYIVTVMRDISERKKAEKLEEQVEIKERLLKEIQEYDDLKTQFFTTISHELKTPLNVILGGIQLIESTKEDIIFSNNIKIMDKYLRMMKQNCYRLLRLISNLIDITRADAGFLTINTKNCNVVNIVEEVTLSVAEFIKIKGINLVFDTEIEEKVIACDEEKLERILLNLLSNAIKFTKADGEINVNIYDRKEYIVISVKDTGIGIPDDMQDKIFERFRQVDTSLRREAEGSGIGLSIVKSIVELHGGNIKVKSTLGKGSEFIIELPVKMIDSDFKCKTDDMSDKNVEMLNVEFSDIYL</sequence>
<dbReference type="InterPro" id="IPR003661">
    <property type="entry name" value="HisK_dim/P_dom"/>
</dbReference>
<dbReference type="FunFam" id="3.30.565.10:FF:000037">
    <property type="entry name" value="Hybrid sensor histidine kinase/response regulator"/>
    <property type="match status" value="1"/>
</dbReference>
<keyword evidence="4 11" id="KW-0808">Transferase</keyword>
<feature type="transmembrane region" description="Helical" evidence="9">
    <location>
        <begin position="150"/>
        <end position="171"/>
    </location>
</feature>